<protein>
    <submittedName>
        <fullName evidence="1">7264_t:CDS:1</fullName>
    </submittedName>
</protein>
<accession>A0A9N9DLT4</accession>
<dbReference type="Proteomes" id="UP000789375">
    <property type="component" value="Unassembled WGS sequence"/>
</dbReference>
<sequence length="126" mass="14534">MEVSDSSIAITQYTQQMQLDSHSGYSQYINVCNPSNSDESDDDSIIYINDVLLKSKKIFNSINSIEMHYKSLHEDLPPPVEELLLLSNYSGNSENFIFENSIINQDILEVEFKINVNYLIKYMKLL</sequence>
<evidence type="ECO:0000313" key="2">
    <source>
        <dbReference type="Proteomes" id="UP000789375"/>
    </source>
</evidence>
<reference evidence="1" key="1">
    <citation type="submission" date="2021-06" db="EMBL/GenBank/DDBJ databases">
        <authorList>
            <person name="Kallberg Y."/>
            <person name="Tangrot J."/>
            <person name="Rosling A."/>
        </authorList>
    </citation>
    <scope>NUCLEOTIDE SEQUENCE</scope>
    <source>
        <strain evidence="1">87-6 pot B 2015</strain>
    </source>
</reference>
<organism evidence="1 2">
    <name type="scientific">Funneliformis mosseae</name>
    <name type="common">Endomycorrhizal fungus</name>
    <name type="synonym">Glomus mosseae</name>
    <dbReference type="NCBI Taxonomy" id="27381"/>
    <lineage>
        <taxon>Eukaryota</taxon>
        <taxon>Fungi</taxon>
        <taxon>Fungi incertae sedis</taxon>
        <taxon>Mucoromycota</taxon>
        <taxon>Glomeromycotina</taxon>
        <taxon>Glomeromycetes</taxon>
        <taxon>Glomerales</taxon>
        <taxon>Glomeraceae</taxon>
        <taxon>Funneliformis</taxon>
    </lineage>
</organism>
<evidence type="ECO:0000313" key="1">
    <source>
        <dbReference type="EMBL" id="CAG8640481.1"/>
    </source>
</evidence>
<dbReference type="AlphaFoldDB" id="A0A9N9DLT4"/>
<name>A0A9N9DLT4_FUNMO</name>
<proteinExistence type="predicted"/>
<dbReference type="EMBL" id="CAJVPP010003939">
    <property type="protein sequence ID" value="CAG8640481.1"/>
    <property type="molecule type" value="Genomic_DNA"/>
</dbReference>
<keyword evidence="2" id="KW-1185">Reference proteome</keyword>
<comment type="caution">
    <text evidence="1">The sequence shown here is derived from an EMBL/GenBank/DDBJ whole genome shotgun (WGS) entry which is preliminary data.</text>
</comment>
<gene>
    <name evidence="1" type="ORF">FMOSSE_LOCUS10961</name>
</gene>